<reference evidence="1" key="1">
    <citation type="submission" date="2020-08" db="EMBL/GenBank/DDBJ databases">
        <title>Genome public.</title>
        <authorList>
            <person name="Liu C."/>
            <person name="Sun Q."/>
        </authorList>
    </citation>
    <scope>NUCLEOTIDE SEQUENCE</scope>
    <source>
        <strain evidence="1">BX1005</strain>
    </source>
</reference>
<keyword evidence="2" id="KW-1185">Reference proteome</keyword>
<protein>
    <recommendedName>
        <fullName evidence="3">CarD-like/TRCF RNAP-interacting domain-containing protein</fullName>
    </recommendedName>
</protein>
<comment type="caution">
    <text evidence="1">The sequence shown here is derived from an EMBL/GenBank/DDBJ whole genome shotgun (WGS) entry which is preliminary data.</text>
</comment>
<name>A0A923RTG9_9FIRM</name>
<dbReference type="Gene3D" id="1.20.58.1290">
    <property type="entry name" value="CarD-like, C-terminal domain"/>
    <property type="match status" value="1"/>
</dbReference>
<gene>
    <name evidence="1" type="ORF">H8S17_10825</name>
</gene>
<dbReference type="AlphaFoldDB" id="A0A923RTG9"/>
<dbReference type="Proteomes" id="UP000606720">
    <property type="component" value="Unassembled WGS sequence"/>
</dbReference>
<evidence type="ECO:0008006" key="3">
    <source>
        <dbReference type="Google" id="ProtNLM"/>
    </source>
</evidence>
<proteinExistence type="predicted"/>
<accession>A0A923RTG9</accession>
<dbReference type="InterPro" id="IPR042215">
    <property type="entry name" value="CarD-like_C"/>
</dbReference>
<dbReference type="RefSeq" id="WP_186867317.1">
    <property type="nucleotide sequence ID" value="NZ_JACOPH010000009.1"/>
</dbReference>
<sequence>MYNKGDYVVKIPEGICQIENVGHADGQIRHIITKDDAMKFIKSIPDISEKDISDEKLREQEYKAAILSGDHVKIVSIIKAIYARKQERIKQGKKITATDDRYFKQAEEVLFSVLTVCTCHTIKKYLSTNFLDKNTLFSTRLMYNNHTYK</sequence>
<dbReference type="EMBL" id="JACOPH010000009">
    <property type="protein sequence ID" value="MBC5714683.1"/>
    <property type="molecule type" value="Genomic_DNA"/>
</dbReference>
<evidence type="ECO:0000313" key="2">
    <source>
        <dbReference type="Proteomes" id="UP000606720"/>
    </source>
</evidence>
<organism evidence="1 2">
    <name type="scientific">Roseburia zhanii</name>
    <dbReference type="NCBI Taxonomy" id="2763064"/>
    <lineage>
        <taxon>Bacteria</taxon>
        <taxon>Bacillati</taxon>
        <taxon>Bacillota</taxon>
        <taxon>Clostridia</taxon>
        <taxon>Lachnospirales</taxon>
        <taxon>Lachnospiraceae</taxon>
        <taxon>Roseburia</taxon>
    </lineage>
</organism>
<evidence type="ECO:0000313" key="1">
    <source>
        <dbReference type="EMBL" id="MBC5714683.1"/>
    </source>
</evidence>